<protein>
    <recommendedName>
        <fullName evidence="4">Secreted protein</fullName>
    </recommendedName>
</protein>
<feature type="transmembrane region" description="Helical" evidence="1">
    <location>
        <begin position="12"/>
        <end position="34"/>
    </location>
</feature>
<dbReference type="Proteomes" id="UP001054837">
    <property type="component" value="Unassembled WGS sequence"/>
</dbReference>
<keyword evidence="1" id="KW-0812">Transmembrane</keyword>
<comment type="caution">
    <text evidence="2">The sequence shown here is derived from an EMBL/GenBank/DDBJ whole genome shotgun (WGS) entry which is preliminary data.</text>
</comment>
<dbReference type="EMBL" id="BPLQ01014067">
    <property type="protein sequence ID" value="GIY76990.1"/>
    <property type="molecule type" value="Genomic_DNA"/>
</dbReference>
<accession>A0AAV4W2N1</accession>
<reference evidence="2 3" key="1">
    <citation type="submission" date="2021-06" db="EMBL/GenBank/DDBJ databases">
        <title>Caerostris darwini draft genome.</title>
        <authorList>
            <person name="Kono N."/>
            <person name="Arakawa K."/>
        </authorList>
    </citation>
    <scope>NUCLEOTIDE SEQUENCE [LARGE SCALE GENOMIC DNA]</scope>
</reference>
<keyword evidence="3" id="KW-1185">Reference proteome</keyword>
<gene>
    <name evidence="2" type="ORF">CDAR_45751</name>
</gene>
<keyword evidence="1" id="KW-1133">Transmembrane helix</keyword>
<sequence length="103" mass="11190">MEHSTFQGRTVSCLLAFVSSTIIWNVILAEYLFVPNFLLPYPLPSESSCVGGGVDGDVEQRSNSFCLQNRYSRAKTIACRGNSLKDCTAALNNHSKCGGLALK</sequence>
<evidence type="ECO:0000313" key="2">
    <source>
        <dbReference type="EMBL" id="GIY76990.1"/>
    </source>
</evidence>
<dbReference type="AlphaFoldDB" id="A0AAV4W2N1"/>
<evidence type="ECO:0000256" key="1">
    <source>
        <dbReference type="SAM" id="Phobius"/>
    </source>
</evidence>
<evidence type="ECO:0000313" key="3">
    <source>
        <dbReference type="Proteomes" id="UP001054837"/>
    </source>
</evidence>
<organism evidence="2 3">
    <name type="scientific">Caerostris darwini</name>
    <dbReference type="NCBI Taxonomy" id="1538125"/>
    <lineage>
        <taxon>Eukaryota</taxon>
        <taxon>Metazoa</taxon>
        <taxon>Ecdysozoa</taxon>
        <taxon>Arthropoda</taxon>
        <taxon>Chelicerata</taxon>
        <taxon>Arachnida</taxon>
        <taxon>Araneae</taxon>
        <taxon>Araneomorphae</taxon>
        <taxon>Entelegynae</taxon>
        <taxon>Araneoidea</taxon>
        <taxon>Araneidae</taxon>
        <taxon>Caerostris</taxon>
    </lineage>
</organism>
<evidence type="ECO:0008006" key="4">
    <source>
        <dbReference type="Google" id="ProtNLM"/>
    </source>
</evidence>
<keyword evidence="1" id="KW-0472">Membrane</keyword>
<name>A0AAV4W2N1_9ARAC</name>
<proteinExistence type="predicted"/>